<feature type="domain" description="Methyltransferase" evidence="3">
    <location>
        <begin position="41"/>
        <end position="127"/>
    </location>
</feature>
<dbReference type="InterPro" id="IPR029063">
    <property type="entry name" value="SAM-dependent_MTases_sf"/>
</dbReference>
<keyword evidence="1 4" id="KW-0489">Methyltransferase</keyword>
<dbReference type="PANTHER" id="PTHR43861">
    <property type="entry name" value="TRANS-ACONITATE 2-METHYLTRANSFERASE-RELATED"/>
    <property type="match status" value="1"/>
</dbReference>
<dbReference type="GO" id="GO:0032259">
    <property type="term" value="P:methylation"/>
    <property type="evidence" value="ECO:0007669"/>
    <property type="project" value="UniProtKB-KW"/>
</dbReference>
<dbReference type="OrthoDB" id="3636702at2"/>
<name>A0A4U3MAE0_9ACTN</name>
<dbReference type="SUPFAM" id="SSF53335">
    <property type="entry name" value="S-adenosyl-L-methionine-dependent methyltransferases"/>
    <property type="match status" value="1"/>
</dbReference>
<evidence type="ECO:0000256" key="1">
    <source>
        <dbReference type="ARBA" id="ARBA00022603"/>
    </source>
</evidence>
<dbReference type="AlphaFoldDB" id="A0A4U3MAE0"/>
<dbReference type="PANTHER" id="PTHR43861:SF1">
    <property type="entry name" value="TRANS-ACONITATE 2-METHYLTRANSFERASE"/>
    <property type="match status" value="1"/>
</dbReference>
<organism evidence="4 5">
    <name type="scientific">Herbidospora galbida</name>
    <dbReference type="NCBI Taxonomy" id="2575442"/>
    <lineage>
        <taxon>Bacteria</taxon>
        <taxon>Bacillati</taxon>
        <taxon>Actinomycetota</taxon>
        <taxon>Actinomycetes</taxon>
        <taxon>Streptosporangiales</taxon>
        <taxon>Streptosporangiaceae</taxon>
        <taxon>Herbidospora</taxon>
    </lineage>
</organism>
<proteinExistence type="predicted"/>
<dbReference type="InterPro" id="IPR041698">
    <property type="entry name" value="Methyltransf_25"/>
</dbReference>
<keyword evidence="5" id="KW-1185">Reference proteome</keyword>
<protein>
    <submittedName>
        <fullName evidence="4">Methyltransferase domain-containing protein</fullName>
    </submittedName>
</protein>
<dbReference type="EMBL" id="SZQA01000029">
    <property type="protein sequence ID" value="TKK85269.1"/>
    <property type="molecule type" value="Genomic_DNA"/>
</dbReference>
<accession>A0A4U3MAE0</accession>
<evidence type="ECO:0000256" key="2">
    <source>
        <dbReference type="ARBA" id="ARBA00022679"/>
    </source>
</evidence>
<gene>
    <name evidence="4" type="ORF">FDA94_26760</name>
</gene>
<dbReference type="Gene3D" id="3.40.50.150">
    <property type="entry name" value="Vaccinia Virus protein VP39"/>
    <property type="match status" value="1"/>
</dbReference>
<dbReference type="Pfam" id="PF13649">
    <property type="entry name" value="Methyltransf_25"/>
    <property type="match status" value="1"/>
</dbReference>
<reference evidence="4 5" key="1">
    <citation type="submission" date="2019-04" db="EMBL/GenBank/DDBJ databases">
        <title>Herbidospora sp. NEAU-GS14.nov., a novel actinomycete isolated from soil.</title>
        <authorList>
            <person name="Han L."/>
        </authorList>
    </citation>
    <scope>NUCLEOTIDE SEQUENCE [LARGE SCALE GENOMIC DNA]</scope>
    <source>
        <strain evidence="4 5">NEAU-GS14</strain>
    </source>
</reference>
<sequence>MAVFHGQDMRDYLARVSRHAMVRTIREQGVDLLKVGPGERVLDAGCGPGDMAARFAGLGAHVTAIDSDPAMAGVAAEIPGVTAQTGDLAALDRPGAFDVVWAERVLQHVPGPDRVVGNLVRALAPGGRICLVDVDWTGLVVDGVDDDLADQVLGVFRAVVPNPSMGRTLSRRLVRQGLTTVEVRAFLGVSTDLADAAAVIPVLDERLIPAPGAWFSALRAADDRGEFLVALPVYLALGSA</sequence>
<dbReference type="GO" id="GO:0008168">
    <property type="term" value="F:methyltransferase activity"/>
    <property type="evidence" value="ECO:0007669"/>
    <property type="project" value="UniProtKB-KW"/>
</dbReference>
<evidence type="ECO:0000259" key="3">
    <source>
        <dbReference type="Pfam" id="PF13649"/>
    </source>
</evidence>
<dbReference type="Proteomes" id="UP000308705">
    <property type="component" value="Unassembled WGS sequence"/>
</dbReference>
<evidence type="ECO:0000313" key="4">
    <source>
        <dbReference type="EMBL" id="TKK85269.1"/>
    </source>
</evidence>
<comment type="caution">
    <text evidence="4">The sequence shown here is derived from an EMBL/GenBank/DDBJ whole genome shotgun (WGS) entry which is preliminary data.</text>
</comment>
<dbReference type="CDD" id="cd02440">
    <property type="entry name" value="AdoMet_MTases"/>
    <property type="match status" value="1"/>
</dbReference>
<evidence type="ECO:0000313" key="5">
    <source>
        <dbReference type="Proteomes" id="UP000308705"/>
    </source>
</evidence>
<keyword evidence="2 4" id="KW-0808">Transferase</keyword>